<evidence type="ECO:0000313" key="12">
    <source>
        <dbReference type="Proteomes" id="UP000291485"/>
    </source>
</evidence>
<keyword evidence="5 7" id="KW-0472">Membrane</keyword>
<dbReference type="NCBIfam" id="TIGR04056">
    <property type="entry name" value="OMP_RagA_SusC"/>
    <property type="match status" value="1"/>
</dbReference>
<dbReference type="InterPro" id="IPR023997">
    <property type="entry name" value="TonB-dep_OMP_SusC/RagA_CS"/>
</dbReference>
<keyword evidence="3 7" id="KW-1134">Transmembrane beta strand</keyword>
<sequence length="1134" mass="124810">MYETYPEIFLRLACRRHKILLIMKLTTLLLIMVIMQVNANSFAQKITLKEKNSSLENVFQEIRNQTGFDFMVTKSVLENARPVNINVTDADLIDVLNKLFKNQSLEYEISDNSVLIRKREVRAPNRGIIGAFFIDVRGRIVDEQNVAIPSATIRVKGSNRATIANSNGNFTLIELDPRAVLVISAIGYQTREVAVIPLIGTIKMSITTSKLDEVQVIAYGTTTQRTSVGSISKVTSEEIASQSVSNPLLALQGRVAGLLVTSNSGIPGSAVNIQIRGQNTIGSSAVPVNQIPRDNPLFIIDGIPFAPQNASVNRIQGVNDTGIPGNGLSPFNSIDPSNIESIEVLKDADATSIYGARGANGVILITTKQGVAGKTKFTGAIYAGVNTLSRVMPLLNTSQYLDMRREAYSNDGVTPTVNPGTSYAPDLLIFDTNRYTDYLKAFYGKNSSVQNGNLALSGGDARNTFNINVGYNRQTYMFPGDFTDNKINGNIKLRHTSINKKFVVDLSTGYSYDKNNVPGSASILSAFTLPPNFPDLVNPDGSLKWDYKGINFNTYNNNVSGSNAMAYLKRSDLVNQYNFLSSMLISYEILPGLKIKSLLGYNTFTANEFSTYPVSAQNPSSFVLSSVANKSINNFYTWDVEPQISYDRQIGKGKLNLLVGGTLQKTNNNYIGITGTGFSNDLLLGSISSAKTISISDGDKPYKYNAGFGRVNYIYDDKYIVDLTGRFDGSSRFAPGKQWGNFGSMAAGWIFSNEKLFKDALPFVSFGKFRASYGTTGNDNVGSSLYTSNWSALGTTYLYNGGVGYLPKNLENPNFSWSTTRKLETALDLGFLNDRIIVSAAWFRNRSSDQLIQYQLPSQAGFDRVTENFQAVVQNKGWEFVVSGNVLKPGKFDWKTAFNLTVPENKLLSFPGLETSSYSNYLAIGQPMSVAKGYKYVGVNPTTGIYEFLTAKGDVTSAPSPSNGDNKFIIGNTEPDFYGGWRNTLAYKGVQFDIFFEFRKQQGKSYMSSFTSAIGNQFNVPLDALNVWRNPGDQAEYQRLTSQTTSAASNAFTFYRSSDGVYTDASYIRLKTVGLTYALRDAWIQKLGMSTCRLYVNAQNLLTITNYKGNDPETQSYYNVPPIRTVAFGLNFGL</sequence>
<evidence type="ECO:0000313" key="11">
    <source>
        <dbReference type="EMBL" id="TCD05937.1"/>
    </source>
</evidence>
<dbReference type="InterPro" id="IPR036942">
    <property type="entry name" value="Beta-barrel_TonB_sf"/>
</dbReference>
<accession>A0A4V2MME7</accession>
<evidence type="ECO:0000256" key="3">
    <source>
        <dbReference type="ARBA" id="ARBA00022452"/>
    </source>
</evidence>
<keyword evidence="2 7" id="KW-0813">Transport</keyword>
<dbReference type="Pfam" id="PF07660">
    <property type="entry name" value="STN"/>
    <property type="match status" value="1"/>
</dbReference>
<evidence type="ECO:0000256" key="7">
    <source>
        <dbReference type="PROSITE-ProRule" id="PRU01360"/>
    </source>
</evidence>
<dbReference type="SUPFAM" id="SSF49464">
    <property type="entry name" value="Carboxypeptidase regulatory domain-like"/>
    <property type="match status" value="1"/>
</dbReference>
<dbReference type="InterPro" id="IPR039426">
    <property type="entry name" value="TonB-dep_rcpt-like"/>
</dbReference>
<comment type="similarity">
    <text evidence="7">Belongs to the TonB-dependent receptor family.</text>
</comment>
<dbReference type="InterPro" id="IPR012910">
    <property type="entry name" value="Plug_dom"/>
</dbReference>
<dbReference type="EMBL" id="SJSN01000012">
    <property type="protein sequence ID" value="TCD05937.1"/>
    <property type="molecule type" value="Genomic_DNA"/>
</dbReference>
<dbReference type="InterPro" id="IPR037066">
    <property type="entry name" value="Plug_dom_sf"/>
</dbReference>
<keyword evidence="8" id="KW-1133">Transmembrane helix</keyword>
<evidence type="ECO:0000256" key="6">
    <source>
        <dbReference type="ARBA" id="ARBA00023237"/>
    </source>
</evidence>
<gene>
    <name evidence="11" type="ORF">EZ449_15890</name>
</gene>
<dbReference type="OrthoDB" id="9768177at2"/>
<evidence type="ECO:0000259" key="9">
    <source>
        <dbReference type="Pfam" id="PF07660"/>
    </source>
</evidence>
<dbReference type="InterPro" id="IPR011662">
    <property type="entry name" value="Secretin/TonB_short_N"/>
</dbReference>
<dbReference type="SUPFAM" id="SSF56935">
    <property type="entry name" value="Porins"/>
    <property type="match status" value="1"/>
</dbReference>
<evidence type="ECO:0000256" key="8">
    <source>
        <dbReference type="SAM" id="Phobius"/>
    </source>
</evidence>
<dbReference type="Gene3D" id="2.40.170.20">
    <property type="entry name" value="TonB-dependent receptor, beta-barrel domain"/>
    <property type="match status" value="1"/>
</dbReference>
<evidence type="ECO:0000256" key="5">
    <source>
        <dbReference type="ARBA" id="ARBA00023136"/>
    </source>
</evidence>
<dbReference type="Proteomes" id="UP000291485">
    <property type="component" value="Unassembled WGS sequence"/>
</dbReference>
<name>A0A4V2MME7_9SPHI</name>
<dbReference type="NCBIfam" id="TIGR04057">
    <property type="entry name" value="SusC_RagA_signa"/>
    <property type="match status" value="1"/>
</dbReference>
<dbReference type="InterPro" id="IPR023996">
    <property type="entry name" value="TonB-dep_OMP_SusC/RagA"/>
</dbReference>
<evidence type="ECO:0000259" key="10">
    <source>
        <dbReference type="Pfam" id="PF07715"/>
    </source>
</evidence>
<feature type="transmembrane region" description="Helical" evidence="8">
    <location>
        <begin position="21"/>
        <end position="39"/>
    </location>
</feature>
<comment type="subcellular location">
    <subcellularLocation>
        <location evidence="1 7">Cell outer membrane</location>
        <topology evidence="1 7">Multi-pass membrane protein</topology>
    </subcellularLocation>
</comment>
<feature type="domain" description="TonB-dependent receptor plug" evidence="10">
    <location>
        <begin position="224"/>
        <end position="362"/>
    </location>
</feature>
<keyword evidence="4 7" id="KW-0812">Transmembrane</keyword>
<dbReference type="GO" id="GO:0009279">
    <property type="term" value="C:cell outer membrane"/>
    <property type="evidence" value="ECO:0007669"/>
    <property type="project" value="UniProtKB-SubCell"/>
</dbReference>
<keyword evidence="12" id="KW-1185">Reference proteome</keyword>
<keyword evidence="6 7" id="KW-0998">Cell outer membrane</keyword>
<dbReference type="Gene3D" id="2.60.40.1120">
    <property type="entry name" value="Carboxypeptidase-like, regulatory domain"/>
    <property type="match status" value="1"/>
</dbReference>
<organism evidence="11 12">
    <name type="scientific">Pedobacter frigidisoli</name>
    <dbReference type="NCBI Taxonomy" id="2530455"/>
    <lineage>
        <taxon>Bacteria</taxon>
        <taxon>Pseudomonadati</taxon>
        <taxon>Bacteroidota</taxon>
        <taxon>Sphingobacteriia</taxon>
        <taxon>Sphingobacteriales</taxon>
        <taxon>Sphingobacteriaceae</taxon>
        <taxon>Pedobacter</taxon>
    </lineage>
</organism>
<evidence type="ECO:0000256" key="2">
    <source>
        <dbReference type="ARBA" id="ARBA00022448"/>
    </source>
</evidence>
<dbReference type="Gene3D" id="2.170.130.10">
    <property type="entry name" value="TonB-dependent receptor, plug domain"/>
    <property type="match status" value="1"/>
</dbReference>
<dbReference type="Pfam" id="PF07715">
    <property type="entry name" value="Plug"/>
    <property type="match status" value="1"/>
</dbReference>
<dbReference type="Pfam" id="PF13715">
    <property type="entry name" value="CarbopepD_reg_2"/>
    <property type="match status" value="1"/>
</dbReference>
<dbReference type="PROSITE" id="PS52016">
    <property type="entry name" value="TONB_DEPENDENT_REC_3"/>
    <property type="match status" value="1"/>
</dbReference>
<evidence type="ECO:0000256" key="1">
    <source>
        <dbReference type="ARBA" id="ARBA00004571"/>
    </source>
</evidence>
<proteinExistence type="inferred from homology"/>
<dbReference type="InterPro" id="IPR008969">
    <property type="entry name" value="CarboxyPept-like_regulatory"/>
</dbReference>
<evidence type="ECO:0000256" key="4">
    <source>
        <dbReference type="ARBA" id="ARBA00022692"/>
    </source>
</evidence>
<comment type="caution">
    <text evidence="11">The sequence shown here is derived from an EMBL/GenBank/DDBJ whole genome shotgun (WGS) entry which is preliminary data.</text>
</comment>
<protein>
    <submittedName>
        <fullName evidence="11">SusC/RagA family TonB-linked outer membrane protein</fullName>
    </submittedName>
</protein>
<reference evidence="11 12" key="1">
    <citation type="submission" date="2019-02" db="EMBL/GenBank/DDBJ databases">
        <title>Pedobacter sp. RP-3-11 sp. nov., isolated from Arctic soil.</title>
        <authorList>
            <person name="Dahal R.H."/>
        </authorList>
    </citation>
    <scope>NUCLEOTIDE SEQUENCE [LARGE SCALE GENOMIC DNA]</scope>
    <source>
        <strain evidence="11 12">RP-3-11</strain>
    </source>
</reference>
<feature type="domain" description="Secretin/TonB short N-terminal" evidence="9">
    <location>
        <begin position="75"/>
        <end position="118"/>
    </location>
</feature>
<dbReference type="AlphaFoldDB" id="A0A4V2MME7"/>